<keyword evidence="1" id="KW-0812">Transmembrane</keyword>
<dbReference type="EMBL" id="WJBE01000027">
    <property type="protein sequence ID" value="MBC3901431.1"/>
    <property type="molecule type" value="Genomic_DNA"/>
</dbReference>
<gene>
    <name evidence="2" type="ORF">GH811_17665</name>
</gene>
<keyword evidence="3" id="KW-1185">Reference proteome</keyword>
<comment type="caution">
    <text evidence="2">The sequence shown here is derived from an EMBL/GenBank/DDBJ whole genome shotgun (WGS) entry which is preliminary data.</text>
</comment>
<feature type="transmembrane region" description="Helical" evidence="1">
    <location>
        <begin position="120"/>
        <end position="140"/>
    </location>
</feature>
<protein>
    <submittedName>
        <fullName evidence="2">Zinc-ribbon domain-containing protein</fullName>
    </submittedName>
</protein>
<dbReference type="RefSeq" id="WP_186895484.1">
    <property type="nucleotide sequence ID" value="NZ_WJBE01000027.1"/>
</dbReference>
<reference evidence="2 3" key="1">
    <citation type="journal article" date="2020" name="mSystems">
        <title>Defining Genomic and Predicted Metabolic Features of the Acetobacterium Genus.</title>
        <authorList>
            <person name="Ross D.E."/>
            <person name="Marshall C.W."/>
            <person name="Gulliver D."/>
            <person name="May H.D."/>
            <person name="Norman R.S."/>
        </authorList>
    </citation>
    <scope>NUCLEOTIDE SEQUENCE [LARGE SCALE GENOMIC DNA]</scope>
    <source>
        <strain evidence="2 3">DSM 4132</strain>
    </source>
</reference>
<keyword evidence="1" id="KW-1133">Transmembrane helix</keyword>
<dbReference type="Proteomes" id="UP000622405">
    <property type="component" value="Unassembled WGS sequence"/>
</dbReference>
<evidence type="ECO:0000256" key="1">
    <source>
        <dbReference type="SAM" id="Phobius"/>
    </source>
</evidence>
<organism evidence="2 3">
    <name type="scientific">Acetobacterium malicum</name>
    <dbReference type="NCBI Taxonomy" id="52692"/>
    <lineage>
        <taxon>Bacteria</taxon>
        <taxon>Bacillati</taxon>
        <taxon>Bacillota</taxon>
        <taxon>Clostridia</taxon>
        <taxon>Eubacteriales</taxon>
        <taxon>Eubacteriaceae</taxon>
        <taxon>Acetobacterium</taxon>
    </lineage>
</organism>
<accession>A0ABR6Z2H2</accession>
<proteinExistence type="predicted"/>
<keyword evidence="1" id="KW-0472">Membrane</keyword>
<evidence type="ECO:0000313" key="3">
    <source>
        <dbReference type="Proteomes" id="UP000622405"/>
    </source>
</evidence>
<name>A0ABR6Z2H2_9FIRM</name>
<sequence length="158" mass="17265">MYCKDCGKLLPEDSKHCPHCGTANDSVKKDSPPIDVRDIARKGMGNAGLILVVLEVIGFIISLFSSAFGGGIVIIALIVAIVRSMEGYKKCRKATGFKAYLDYIWTGALGKNPEAVRMDCLAVALGVGIYVLTLIAYAILGGQQTEEVYYYETWTFWN</sequence>
<evidence type="ECO:0000313" key="2">
    <source>
        <dbReference type="EMBL" id="MBC3901431.1"/>
    </source>
</evidence>
<feature type="transmembrane region" description="Helical" evidence="1">
    <location>
        <begin position="49"/>
        <end position="82"/>
    </location>
</feature>